<dbReference type="RefSeq" id="WP_099247136.1">
    <property type="nucleotide sequence ID" value="NZ_FXXP01000002.1"/>
</dbReference>
<accession>A0A238JHF7</accession>
<dbReference type="AlphaFoldDB" id="A0A238JHF7"/>
<feature type="chain" id="PRO_5039925718" description="FAD:protein FMN transferase" evidence="11">
    <location>
        <begin position="23"/>
        <end position="294"/>
    </location>
</feature>
<evidence type="ECO:0000256" key="9">
    <source>
        <dbReference type="ARBA" id="ARBA00031306"/>
    </source>
</evidence>
<evidence type="ECO:0000256" key="6">
    <source>
        <dbReference type="ARBA" id="ARBA00022723"/>
    </source>
</evidence>
<sequence>MTLTRRRLLCIAASLAASPVVGQTSRHSWQGRAFGAEVSITLHGPPVQTQTALDAAKRLISETEARFSLFDPGSELSRLNTAGALRPSSDMYAVLQIAETAHHLSGGLFDPTVQPLWQALALGRDVETARAAIGWHRVSRHKAQIRLEKGQALTLNGIAQGYATDRIAALLTRHGFENALVNIGEHRGLGGPWRLEVSDPTYGPLARRTLTNSAIATSSPLATPLGEAGHILHLNRKPRWSTVSVEADSAALADALSTGLVLADLAKIRQVSQHQSIRRITLIDFAGNLTTLQT</sequence>
<dbReference type="Gene3D" id="3.10.520.10">
    <property type="entry name" value="ApbE-like domains"/>
    <property type="match status" value="1"/>
</dbReference>
<evidence type="ECO:0000256" key="5">
    <source>
        <dbReference type="ARBA" id="ARBA00022679"/>
    </source>
</evidence>
<evidence type="ECO:0000256" key="3">
    <source>
        <dbReference type="ARBA" id="ARBA00016337"/>
    </source>
</evidence>
<dbReference type="GO" id="GO:0016740">
    <property type="term" value="F:transferase activity"/>
    <property type="evidence" value="ECO:0007669"/>
    <property type="project" value="UniProtKB-KW"/>
</dbReference>
<name>A0A238JHF7_9RHOB</name>
<keyword evidence="13" id="KW-1185">Reference proteome</keyword>
<dbReference type="SUPFAM" id="SSF143631">
    <property type="entry name" value="ApbE-like"/>
    <property type="match status" value="1"/>
</dbReference>
<keyword evidence="8" id="KW-0460">Magnesium</keyword>
<keyword evidence="5" id="KW-0808">Transferase</keyword>
<dbReference type="InterPro" id="IPR003374">
    <property type="entry name" value="ApbE-like_sf"/>
</dbReference>
<dbReference type="EMBL" id="FXXP01000002">
    <property type="protein sequence ID" value="SMX29256.1"/>
    <property type="molecule type" value="Genomic_DNA"/>
</dbReference>
<evidence type="ECO:0000256" key="7">
    <source>
        <dbReference type="ARBA" id="ARBA00022827"/>
    </source>
</evidence>
<evidence type="ECO:0000313" key="13">
    <source>
        <dbReference type="Proteomes" id="UP000225972"/>
    </source>
</evidence>
<dbReference type="EC" id="2.7.1.180" evidence="2"/>
<organism evidence="12 13">
    <name type="scientific">Pelagimonas phthalicica</name>
    <dbReference type="NCBI Taxonomy" id="1037362"/>
    <lineage>
        <taxon>Bacteria</taxon>
        <taxon>Pseudomonadati</taxon>
        <taxon>Pseudomonadota</taxon>
        <taxon>Alphaproteobacteria</taxon>
        <taxon>Rhodobacterales</taxon>
        <taxon>Roseobacteraceae</taxon>
        <taxon>Pelagimonas</taxon>
    </lineage>
</organism>
<dbReference type="OrthoDB" id="9778595at2"/>
<dbReference type="PANTHER" id="PTHR30040:SF2">
    <property type="entry name" value="FAD:PROTEIN FMN TRANSFERASE"/>
    <property type="match status" value="1"/>
</dbReference>
<evidence type="ECO:0000256" key="8">
    <source>
        <dbReference type="ARBA" id="ARBA00022842"/>
    </source>
</evidence>
<comment type="catalytic activity">
    <reaction evidence="10">
        <text>L-threonyl-[protein] + FAD = FMN-L-threonyl-[protein] + AMP + H(+)</text>
        <dbReference type="Rhea" id="RHEA:36847"/>
        <dbReference type="Rhea" id="RHEA-COMP:11060"/>
        <dbReference type="Rhea" id="RHEA-COMP:11061"/>
        <dbReference type="ChEBI" id="CHEBI:15378"/>
        <dbReference type="ChEBI" id="CHEBI:30013"/>
        <dbReference type="ChEBI" id="CHEBI:57692"/>
        <dbReference type="ChEBI" id="CHEBI:74257"/>
        <dbReference type="ChEBI" id="CHEBI:456215"/>
        <dbReference type="EC" id="2.7.1.180"/>
    </reaction>
</comment>
<evidence type="ECO:0000256" key="2">
    <source>
        <dbReference type="ARBA" id="ARBA00011955"/>
    </source>
</evidence>
<proteinExistence type="predicted"/>
<feature type="signal peptide" evidence="11">
    <location>
        <begin position="1"/>
        <end position="22"/>
    </location>
</feature>
<dbReference type="PANTHER" id="PTHR30040">
    <property type="entry name" value="THIAMINE BIOSYNTHESIS LIPOPROTEIN APBE"/>
    <property type="match status" value="1"/>
</dbReference>
<keyword evidence="6" id="KW-0479">Metal-binding</keyword>
<reference evidence="13" key="1">
    <citation type="submission" date="2017-05" db="EMBL/GenBank/DDBJ databases">
        <authorList>
            <person name="Rodrigo-Torres L."/>
            <person name="Arahal R. D."/>
            <person name="Lucena T."/>
        </authorList>
    </citation>
    <scope>NUCLEOTIDE SEQUENCE [LARGE SCALE GENOMIC DNA]</scope>
    <source>
        <strain evidence="13">CECT 8649</strain>
    </source>
</reference>
<evidence type="ECO:0000256" key="10">
    <source>
        <dbReference type="ARBA" id="ARBA00048540"/>
    </source>
</evidence>
<gene>
    <name evidence="12" type="primary">apbE_1</name>
    <name evidence="12" type="ORF">TRP8649_03389</name>
</gene>
<keyword evidence="7" id="KW-0274">FAD</keyword>
<keyword evidence="12" id="KW-0449">Lipoprotein</keyword>
<evidence type="ECO:0000256" key="4">
    <source>
        <dbReference type="ARBA" id="ARBA00022630"/>
    </source>
</evidence>
<dbReference type="Pfam" id="PF02424">
    <property type="entry name" value="ApbE"/>
    <property type="match status" value="1"/>
</dbReference>
<dbReference type="InterPro" id="IPR024932">
    <property type="entry name" value="ApbE"/>
</dbReference>
<evidence type="ECO:0000256" key="1">
    <source>
        <dbReference type="ARBA" id="ARBA00001946"/>
    </source>
</evidence>
<comment type="cofactor">
    <cofactor evidence="1">
        <name>Mg(2+)</name>
        <dbReference type="ChEBI" id="CHEBI:18420"/>
    </cofactor>
</comment>
<protein>
    <recommendedName>
        <fullName evidence="3">FAD:protein FMN transferase</fullName>
        <ecNumber evidence="2">2.7.1.180</ecNumber>
    </recommendedName>
    <alternativeName>
        <fullName evidence="9">Flavin transferase</fullName>
    </alternativeName>
</protein>
<evidence type="ECO:0000256" key="11">
    <source>
        <dbReference type="SAM" id="SignalP"/>
    </source>
</evidence>
<evidence type="ECO:0000313" key="12">
    <source>
        <dbReference type="EMBL" id="SMX29256.1"/>
    </source>
</evidence>
<dbReference type="Proteomes" id="UP000225972">
    <property type="component" value="Unassembled WGS sequence"/>
</dbReference>
<keyword evidence="4" id="KW-0285">Flavoprotein</keyword>
<dbReference type="GO" id="GO:0046872">
    <property type="term" value="F:metal ion binding"/>
    <property type="evidence" value="ECO:0007669"/>
    <property type="project" value="UniProtKB-KW"/>
</dbReference>
<keyword evidence="11" id="KW-0732">Signal</keyword>